<dbReference type="InterPro" id="IPR029419">
    <property type="entry name" value="Arg_succ_lyase_C"/>
</dbReference>
<dbReference type="Gene3D" id="1.10.275.10">
    <property type="entry name" value="Fumarase/aspartase (N-terminal domain)"/>
    <property type="match status" value="1"/>
</dbReference>
<dbReference type="NCBIfam" id="TIGR00838">
    <property type="entry name" value="argH"/>
    <property type="match status" value="1"/>
</dbReference>
<dbReference type="PRINTS" id="PR00149">
    <property type="entry name" value="FUMRATELYASE"/>
</dbReference>
<gene>
    <name evidence="12" type="primary">argH</name>
    <name evidence="15" type="ORF">CWE09_02705</name>
</gene>
<evidence type="ECO:0000256" key="5">
    <source>
        <dbReference type="ARBA" id="ARBA00005552"/>
    </source>
</evidence>
<dbReference type="UniPathway" id="UPA00068">
    <property type="reaction ID" value="UER00114"/>
</dbReference>
<dbReference type="InterPro" id="IPR020557">
    <property type="entry name" value="Fumarate_lyase_CS"/>
</dbReference>
<evidence type="ECO:0000259" key="14">
    <source>
        <dbReference type="PROSITE" id="PS51186"/>
    </source>
</evidence>
<dbReference type="InterPro" id="IPR009049">
    <property type="entry name" value="Argininosuccinate_lyase"/>
</dbReference>
<comment type="pathway">
    <text evidence="4 12">Amino-acid biosynthesis; L-arginine biosynthesis; L-arginine from L-ornithine and carbamoyl phosphate: step 3/3.</text>
</comment>
<comment type="caution">
    <text evidence="15">The sequence shown here is derived from an EMBL/GenBank/DDBJ whole genome shotgun (WGS) entry which is preliminary data.</text>
</comment>
<dbReference type="CDD" id="cd04301">
    <property type="entry name" value="NAT_SF"/>
    <property type="match status" value="1"/>
</dbReference>
<dbReference type="EMBL" id="PIPL01000001">
    <property type="protein sequence ID" value="RUO25656.1"/>
    <property type="molecule type" value="Genomic_DNA"/>
</dbReference>
<dbReference type="Gene3D" id="3.40.630.30">
    <property type="match status" value="1"/>
</dbReference>
<organism evidence="15 16">
    <name type="scientific">Aliidiomarina minuta</name>
    <dbReference type="NCBI Taxonomy" id="880057"/>
    <lineage>
        <taxon>Bacteria</taxon>
        <taxon>Pseudomonadati</taxon>
        <taxon>Pseudomonadota</taxon>
        <taxon>Gammaproteobacteria</taxon>
        <taxon>Alteromonadales</taxon>
        <taxon>Idiomarinaceae</taxon>
        <taxon>Aliidiomarina</taxon>
    </lineage>
</organism>
<comment type="similarity">
    <text evidence="5">In the N-terminal section; belongs to the lyase 1 family. Argininosuccinate lyase subfamily.</text>
</comment>
<evidence type="ECO:0000256" key="10">
    <source>
        <dbReference type="ARBA" id="ARBA00048372"/>
    </source>
</evidence>
<dbReference type="PROSITE" id="PS00163">
    <property type="entry name" value="FUMARATE_LYASES"/>
    <property type="match status" value="1"/>
</dbReference>
<evidence type="ECO:0000256" key="3">
    <source>
        <dbReference type="ARBA" id="ARBA00004925"/>
    </source>
</evidence>
<dbReference type="Gene3D" id="1.10.40.30">
    <property type="entry name" value="Fumarase/aspartase (C-terminal domain)"/>
    <property type="match status" value="1"/>
</dbReference>
<keyword evidence="8 12" id="KW-0028">Amino-acid biosynthesis</keyword>
<evidence type="ECO:0000256" key="12">
    <source>
        <dbReference type="HAMAP-Rule" id="MF_00006"/>
    </source>
</evidence>
<sequence>MSMWGGRFEAPTAELFRHFNDSLPFDYVLAPYEIVASKAWVTALTHAGIITSDEAGALNRGLDELAVELEEQPDRPVRDGAEDIHSWVEQQLQEKLGAVGRKLHTGRSRNDLVATDLRLWLKAQSKSIQQSLLGTISALLNFANCWEDACMPGYTHLQRAQPVLVAHWALAYVEMLQRDHKRLQSALHHMNESPLGCGALAGTGLNIDRELLAREMEFESACANSLDAVSDRDFVVEFLSVASLSMVHLSRLAEDVVFFSSGEAGFFKLGDAISSGSSLMPQKKNPDVFELVRGKTGRVSGHLNAMLMTLKGLPLAYNKDLQEDKEGLFDACVQWQQSLDIISYSLPHIEVDEKACLQAAELGYSNATDLADYLVSLGVPFRDAHQQSGRLVLLAIDKEVALQELSLKDFHKINPDITDSVYELLSTESGLAARNALGGTSRTQVKQALTRASVQFNAEKAELKQVRQARLSDVDDIYELITYWTGKGEHLPRPKADIMQAIHTFAVVEQDHKVVGCAALYVYGTGLAEIRSLGLKPGTEGKGLGAAVVHFLMGKARELHFKRVIVLTRAADFFRRLGFKETDKNKWPEKVMKDCELCPRRYNCDETGLEFWL</sequence>
<comment type="similarity">
    <text evidence="12">Belongs to the lyase 1 family. Argininosuccinate lyase subfamily.</text>
</comment>
<dbReference type="EC" id="4.3.2.1" evidence="12 13"/>
<evidence type="ECO:0000256" key="6">
    <source>
        <dbReference type="ARBA" id="ARBA00022490"/>
    </source>
</evidence>
<feature type="domain" description="N-acetyltransferase" evidence="14">
    <location>
        <begin position="464"/>
        <end position="598"/>
    </location>
</feature>
<evidence type="ECO:0000256" key="7">
    <source>
        <dbReference type="ARBA" id="ARBA00022571"/>
    </source>
</evidence>
<dbReference type="InterPro" id="IPR008948">
    <property type="entry name" value="L-Aspartase-like"/>
</dbReference>
<comment type="catalytic activity">
    <reaction evidence="10">
        <text>L-glutamate + acetyl-CoA = N-acetyl-L-glutamate + CoA + H(+)</text>
        <dbReference type="Rhea" id="RHEA:24292"/>
        <dbReference type="ChEBI" id="CHEBI:15378"/>
        <dbReference type="ChEBI" id="CHEBI:29985"/>
        <dbReference type="ChEBI" id="CHEBI:44337"/>
        <dbReference type="ChEBI" id="CHEBI:57287"/>
        <dbReference type="ChEBI" id="CHEBI:57288"/>
        <dbReference type="EC" id="2.3.1.1"/>
    </reaction>
</comment>
<dbReference type="Proteomes" id="UP000288293">
    <property type="component" value="Unassembled WGS sequence"/>
</dbReference>
<dbReference type="InterPro" id="IPR022761">
    <property type="entry name" value="Fumarate_lyase_N"/>
</dbReference>
<dbReference type="FunFam" id="1.10.40.30:FF:000001">
    <property type="entry name" value="Argininosuccinate lyase"/>
    <property type="match status" value="1"/>
</dbReference>
<comment type="catalytic activity">
    <reaction evidence="1 12">
        <text>2-(N(omega)-L-arginino)succinate = fumarate + L-arginine</text>
        <dbReference type="Rhea" id="RHEA:24020"/>
        <dbReference type="ChEBI" id="CHEBI:29806"/>
        <dbReference type="ChEBI" id="CHEBI:32682"/>
        <dbReference type="ChEBI" id="CHEBI:57472"/>
        <dbReference type="EC" id="4.3.2.1"/>
    </reaction>
</comment>
<dbReference type="PRINTS" id="PR00145">
    <property type="entry name" value="ARGSUCLYASE"/>
</dbReference>
<keyword evidence="6 12" id="KW-0963">Cytoplasm</keyword>
<dbReference type="PANTHER" id="PTHR43814:SF1">
    <property type="entry name" value="ARGININOSUCCINATE LYASE"/>
    <property type="match status" value="1"/>
</dbReference>
<dbReference type="Pfam" id="PF00206">
    <property type="entry name" value="Lyase_1"/>
    <property type="match status" value="1"/>
</dbReference>
<evidence type="ECO:0000313" key="16">
    <source>
        <dbReference type="Proteomes" id="UP000288293"/>
    </source>
</evidence>
<dbReference type="AlphaFoldDB" id="A0A432W6R0"/>
<dbReference type="NCBIfam" id="NF008964">
    <property type="entry name" value="PRK12308.1"/>
    <property type="match status" value="1"/>
</dbReference>
<protein>
    <recommendedName>
        <fullName evidence="12 13">Argininosuccinate lyase</fullName>
        <shortName evidence="12">ASAL</shortName>
        <ecNumber evidence="12 13">4.3.2.1</ecNumber>
    </recommendedName>
    <alternativeName>
        <fullName evidence="12">Arginosuccinase</fullName>
    </alternativeName>
</protein>
<evidence type="ECO:0000256" key="9">
    <source>
        <dbReference type="ARBA" id="ARBA00023239"/>
    </source>
</evidence>
<evidence type="ECO:0000313" key="15">
    <source>
        <dbReference type="EMBL" id="RUO25656.1"/>
    </source>
</evidence>
<dbReference type="OrthoDB" id="9769623at2"/>
<dbReference type="GO" id="GO:0042450">
    <property type="term" value="P:L-arginine biosynthetic process via ornithine"/>
    <property type="evidence" value="ECO:0007669"/>
    <property type="project" value="UniProtKB-UniRule"/>
</dbReference>
<dbReference type="HAMAP" id="MF_00006">
    <property type="entry name" value="Arg_succ_lyase"/>
    <property type="match status" value="1"/>
</dbReference>
<dbReference type="SUPFAM" id="SSF55729">
    <property type="entry name" value="Acyl-CoA N-acyltransferases (Nat)"/>
    <property type="match status" value="1"/>
</dbReference>
<evidence type="ECO:0000256" key="4">
    <source>
        <dbReference type="ARBA" id="ARBA00004941"/>
    </source>
</evidence>
<dbReference type="PANTHER" id="PTHR43814">
    <property type="entry name" value="ARGININOSUCCINATE LYASE"/>
    <property type="match status" value="1"/>
</dbReference>
<evidence type="ECO:0000256" key="8">
    <source>
        <dbReference type="ARBA" id="ARBA00022605"/>
    </source>
</evidence>
<comment type="pathway">
    <text evidence="3">Amino-acid biosynthesis; L-arginine biosynthesis; N(2)-acetyl-L-ornithine from L-glutamate: step 1/4.</text>
</comment>
<dbReference type="CDD" id="cd01359">
    <property type="entry name" value="Argininosuccinate_lyase"/>
    <property type="match status" value="1"/>
</dbReference>
<keyword evidence="7 12" id="KW-0055">Arginine biosynthesis</keyword>
<evidence type="ECO:0000256" key="11">
    <source>
        <dbReference type="ARBA" id="ARBA00060819"/>
    </source>
</evidence>
<dbReference type="Gene3D" id="1.20.200.10">
    <property type="entry name" value="Fumarase/aspartase (Central domain)"/>
    <property type="match status" value="1"/>
</dbReference>
<proteinExistence type="inferred from homology"/>
<reference evidence="15 16" key="1">
    <citation type="journal article" date="2011" name="Front. Microbiol.">
        <title>Genomic signatures of strain selection and enhancement in Bacillus atrophaeus var. globigii, a historical biowarfare simulant.</title>
        <authorList>
            <person name="Gibbons H.S."/>
            <person name="Broomall S.M."/>
            <person name="McNew L.A."/>
            <person name="Daligault H."/>
            <person name="Chapman C."/>
            <person name="Bruce D."/>
            <person name="Karavis M."/>
            <person name="Krepps M."/>
            <person name="McGregor P.A."/>
            <person name="Hong C."/>
            <person name="Park K.H."/>
            <person name="Akmal A."/>
            <person name="Feldman A."/>
            <person name="Lin J.S."/>
            <person name="Chang W.E."/>
            <person name="Higgs B.W."/>
            <person name="Demirev P."/>
            <person name="Lindquist J."/>
            <person name="Liem A."/>
            <person name="Fochler E."/>
            <person name="Read T.D."/>
            <person name="Tapia R."/>
            <person name="Johnson S."/>
            <person name="Bishop-Lilly K.A."/>
            <person name="Detter C."/>
            <person name="Han C."/>
            <person name="Sozhamannan S."/>
            <person name="Rosenzweig C.N."/>
            <person name="Skowronski E.W."/>
        </authorList>
    </citation>
    <scope>NUCLEOTIDE SEQUENCE [LARGE SCALE GENOMIC DNA]</scope>
    <source>
        <strain evidence="15 16">MLST1</strain>
    </source>
</reference>
<dbReference type="GO" id="GO:0005829">
    <property type="term" value="C:cytosol"/>
    <property type="evidence" value="ECO:0007669"/>
    <property type="project" value="TreeGrafter"/>
</dbReference>
<dbReference type="GO" id="GO:0004042">
    <property type="term" value="F:L-glutamate N-acetyltransferase activity"/>
    <property type="evidence" value="ECO:0007669"/>
    <property type="project" value="RHEA"/>
</dbReference>
<dbReference type="Pfam" id="PF14698">
    <property type="entry name" value="ASL_C2"/>
    <property type="match status" value="1"/>
</dbReference>
<dbReference type="PROSITE" id="PS51186">
    <property type="entry name" value="GNAT"/>
    <property type="match status" value="1"/>
</dbReference>
<dbReference type="Pfam" id="PF00583">
    <property type="entry name" value="Acetyltransf_1"/>
    <property type="match status" value="1"/>
</dbReference>
<dbReference type="SUPFAM" id="SSF48557">
    <property type="entry name" value="L-aspartase-like"/>
    <property type="match status" value="1"/>
</dbReference>
<evidence type="ECO:0000256" key="1">
    <source>
        <dbReference type="ARBA" id="ARBA00000985"/>
    </source>
</evidence>
<evidence type="ECO:0000256" key="13">
    <source>
        <dbReference type="NCBIfam" id="TIGR00838"/>
    </source>
</evidence>
<comment type="similarity">
    <text evidence="11">In the C-terminal section; belongs to the acetyltransferase family. ArgA subfamily.</text>
</comment>
<comment type="subcellular location">
    <subcellularLocation>
        <location evidence="2 12">Cytoplasm</location>
    </subcellularLocation>
</comment>
<dbReference type="RefSeq" id="WP_126802434.1">
    <property type="nucleotide sequence ID" value="NZ_PIPL01000001.1"/>
</dbReference>
<dbReference type="FunFam" id="1.20.200.10:FF:000006">
    <property type="entry name" value="Argininosuccinate lyase"/>
    <property type="match status" value="1"/>
</dbReference>
<dbReference type="InterPro" id="IPR024083">
    <property type="entry name" value="Fumarase/histidase_N"/>
</dbReference>
<evidence type="ECO:0000256" key="2">
    <source>
        <dbReference type="ARBA" id="ARBA00004496"/>
    </source>
</evidence>
<dbReference type="InterPro" id="IPR000182">
    <property type="entry name" value="GNAT_dom"/>
</dbReference>
<dbReference type="InterPro" id="IPR016181">
    <property type="entry name" value="Acyl_CoA_acyltransferase"/>
</dbReference>
<name>A0A432W6R0_9GAMM</name>
<dbReference type="InterPro" id="IPR000362">
    <property type="entry name" value="Fumarate_lyase_fam"/>
</dbReference>
<keyword evidence="9 12" id="KW-0456">Lyase</keyword>
<dbReference type="GO" id="GO:0004056">
    <property type="term" value="F:argininosuccinate lyase activity"/>
    <property type="evidence" value="ECO:0007669"/>
    <property type="project" value="UniProtKB-UniRule"/>
</dbReference>
<keyword evidence="16" id="KW-1185">Reference proteome</keyword>
<accession>A0A432W6R0</accession>